<comment type="caution">
    <text evidence="3">The sequence shown here is derived from an EMBL/GenBank/DDBJ whole genome shotgun (WGS) entry which is preliminary data.</text>
</comment>
<keyword evidence="4" id="KW-1185">Reference proteome</keyword>
<evidence type="ECO:0000256" key="2">
    <source>
        <dbReference type="SAM" id="Phobius"/>
    </source>
</evidence>
<dbReference type="InterPro" id="IPR012902">
    <property type="entry name" value="N_methyl_site"/>
</dbReference>
<feature type="region of interest" description="Disordered" evidence="1">
    <location>
        <begin position="147"/>
        <end position="167"/>
    </location>
</feature>
<protein>
    <submittedName>
        <fullName evidence="3">Prepilin-type N-terminal cleavage/methylation domain-containing protein</fullName>
    </submittedName>
</protein>
<keyword evidence="2" id="KW-0812">Transmembrane</keyword>
<name>A0ABS1QQV4_9GAMM</name>
<proteinExistence type="predicted"/>
<keyword evidence="2" id="KW-0472">Membrane</keyword>
<feature type="transmembrane region" description="Helical" evidence="2">
    <location>
        <begin position="7"/>
        <end position="27"/>
    </location>
</feature>
<evidence type="ECO:0000313" key="3">
    <source>
        <dbReference type="EMBL" id="MBL1376846.1"/>
    </source>
</evidence>
<evidence type="ECO:0000256" key="1">
    <source>
        <dbReference type="SAM" id="MobiDB-lite"/>
    </source>
</evidence>
<reference evidence="4" key="1">
    <citation type="submission" date="2021-01" db="EMBL/GenBank/DDBJ databases">
        <title>Genome public.</title>
        <authorList>
            <person name="Liu C."/>
            <person name="Sun Q."/>
        </authorList>
    </citation>
    <scope>NUCLEOTIDE SEQUENCE [LARGE SCALE GENOMIC DNA]</scope>
    <source>
        <strain evidence="4">CGMCC 1.18722</strain>
    </source>
</reference>
<accession>A0ABS1QQV4</accession>
<dbReference type="Pfam" id="PF07963">
    <property type="entry name" value="N_methyl"/>
    <property type="match status" value="1"/>
</dbReference>
<sequence>MKKQAGFGLVEVVIAFILVAVTAGSLLQLHKVYLEYSRDGRYREVALRLAESKLDELRGFGRIADYQAIASSSAPESVRVDDTDYAIEWGVSDYGWDGGAWVTPLPSGVASGKKAIDITVGWSQPDGGGSLRLESVLSPHLSIGSGPFGTGGDNLGSGKGGPRISHTPGKFPDVVAINLGDDLIQETSKAVITVAKDPASIRVSEKTVIYDSSNNKRQEQEVETVSCTCKLESLGDAELPAQRSLLGQLSYWRRGGGENKKRGAPIDNQQDPFCGLCCKNHFDGSRHEFSHWHDAIKWKNGEKIDGPHAHYDTPSGMAVENVSSPYLESCRLVRIDGFFKVASDWNLVVFNVLPEHFLSEKEEKYQEYVRRVALEYMRAQIKDGDAYDVNGYTLPAEFESFYSFLGIEKSITVQPSSTTRLVARGIYVDIISPGYRQSLLLRMEDGENTSIATLLEKGFIRYLPFEEKELTDKVSWSSDEKDIAGVESGSELKAGTQGETTLRASMLRSNSGLTSNSPISPFERENPVITTLDVHVSEAP</sequence>
<gene>
    <name evidence="3" type="ORF">JKV55_05810</name>
</gene>
<organism evidence="3 4">
    <name type="scientific">Zobellella iuensis</name>
    <dbReference type="NCBI Taxonomy" id="2803811"/>
    <lineage>
        <taxon>Bacteria</taxon>
        <taxon>Pseudomonadati</taxon>
        <taxon>Pseudomonadota</taxon>
        <taxon>Gammaproteobacteria</taxon>
        <taxon>Aeromonadales</taxon>
        <taxon>Aeromonadaceae</taxon>
        <taxon>Zobellella</taxon>
    </lineage>
</organism>
<dbReference type="Proteomes" id="UP000638570">
    <property type="component" value="Unassembled WGS sequence"/>
</dbReference>
<evidence type="ECO:0000313" key="4">
    <source>
        <dbReference type="Proteomes" id="UP000638570"/>
    </source>
</evidence>
<dbReference type="RefSeq" id="WP_202083128.1">
    <property type="nucleotide sequence ID" value="NZ_JAERTZ010000014.1"/>
</dbReference>
<keyword evidence="2" id="KW-1133">Transmembrane helix</keyword>
<dbReference type="EMBL" id="JAERTZ010000014">
    <property type="protein sequence ID" value="MBL1376846.1"/>
    <property type="molecule type" value="Genomic_DNA"/>
</dbReference>
<feature type="compositionally biased region" description="Gly residues" evidence="1">
    <location>
        <begin position="147"/>
        <end position="161"/>
    </location>
</feature>